<dbReference type="SUPFAM" id="SSF53098">
    <property type="entry name" value="Ribonuclease H-like"/>
    <property type="match status" value="1"/>
</dbReference>
<dbReference type="GO" id="GO:0032299">
    <property type="term" value="C:ribonuclease H2 complex"/>
    <property type="evidence" value="ECO:0007669"/>
    <property type="project" value="TreeGrafter"/>
</dbReference>
<dbReference type="InterPro" id="IPR001352">
    <property type="entry name" value="RNase_HII/HIII"/>
</dbReference>
<accession>Q1JX97</accession>
<evidence type="ECO:0000256" key="14">
    <source>
        <dbReference type="HAMAP-Rule" id="MF_00052"/>
    </source>
</evidence>
<dbReference type="Gene3D" id="3.30.420.10">
    <property type="entry name" value="Ribonuclease H-like superfamily/Ribonuclease H"/>
    <property type="match status" value="1"/>
</dbReference>
<dbReference type="InterPro" id="IPR012337">
    <property type="entry name" value="RNaseH-like_sf"/>
</dbReference>
<dbReference type="InterPro" id="IPR036397">
    <property type="entry name" value="RNaseH_sf"/>
</dbReference>
<dbReference type="AlphaFoldDB" id="Q1JX97"/>
<reference evidence="18" key="1">
    <citation type="submission" date="2006-05" db="EMBL/GenBank/DDBJ databases">
        <title>Annotation of the draft genome assembly of Desulfuromonas acetoxidans DSM 684.</title>
        <authorList>
            <consortium name="US DOE Joint Genome Institute (JGI-ORNL)"/>
            <person name="Larimer F."/>
            <person name="Land M."/>
            <person name="Hauser L."/>
        </authorList>
    </citation>
    <scope>NUCLEOTIDE SEQUENCE [LARGE SCALE GENOMIC DNA]</scope>
    <source>
        <strain evidence="18">DSM 684</strain>
    </source>
</reference>
<sequence length="210" mass="23149">MTLSLFDDDLIDPTYFERQLRRQGTTLVAGIDEAGRGPLAGPVVAAAVILPEHFDLPGLNDSKKLTEKKREQLFGPIRQQALAVGVGFAHAEEIDEINILQATVQSMCRAVARLKVTPQHLLIDGITPLPLSIDQQTIKKGDSRSLSVAAASVIAKVVRDRMMKVYARHYPDYGFEGHKGYGSARHRQLIAEHGPCPLHRKTFGGVREHL</sequence>
<dbReference type="EMBL" id="AAEW02000016">
    <property type="protein sequence ID" value="EAT14895.1"/>
    <property type="molecule type" value="Genomic_DNA"/>
</dbReference>
<dbReference type="OrthoDB" id="9803420at2"/>
<comment type="similarity">
    <text evidence="5 14 16">Belongs to the RNase HII family.</text>
</comment>
<dbReference type="GO" id="GO:0004523">
    <property type="term" value="F:RNA-DNA hybrid ribonuclease activity"/>
    <property type="evidence" value="ECO:0007669"/>
    <property type="project" value="UniProtKB-UniRule"/>
</dbReference>
<keyword evidence="8 14" id="KW-0963">Cytoplasm</keyword>
<dbReference type="GO" id="GO:0003723">
    <property type="term" value="F:RNA binding"/>
    <property type="evidence" value="ECO:0007669"/>
    <property type="project" value="UniProtKB-UniRule"/>
</dbReference>
<evidence type="ECO:0000256" key="13">
    <source>
        <dbReference type="ARBA" id="ARBA00023211"/>
    </source>
</evidence>
<keyword evidence="11 14" id="KW-0255">Endonuclease</keyword>
<evidence type="ECO:0000259" key="17">
    <source>
        <dbReference type="PROSITE" id="PS51975"/>
    </source>
</evidence>
<comment type="catalytic activity">
    <reaction evidence="1 14 15 16">
        <text>Endonucleolytic cleavage to 5'-phosphomonoester.</text>
        <dbReference type="EC" id="3.1.26.4"/>
    </reaction>
</comment>
<name>Q1JX97_DESA6</name>
<dbReference type="GO" id="GO:0030145">
    <property type="term" value="F:manganese ion binding"/>
    <property type="evidence" value="ECO:0007669"/>
    <property type="project" value="UniProtKB-UniRule"/>
</dbReference>
<feature type="binding site" evidence="14 15">
    <location>
        <position position="33"/>
    </location>
    <ligand>
        <name>a divalent metal cation</name>
        <dbReference type="ChEBI" id="CHEBI:60240"/>
    </ligand>
</feature>
<evidence type="ECO:0000256" key="9">
    <source>
        <dbReference type="ARBA" id="ARBA00022722"/>
    </source>
</evidence>
<feature type="binding site" evidence="14 15">
    <location>
        <position position="32"/>
    </location>
    <ligand>
        <name>a divalent metal cation</name>
        <dbReference type="ChEBI" id="CHEBI:60240"/>
    </ligand>
</feature>
<dbReference type="InterPro" id="IPR022898">
    <property type="entry name" value="RNase_HII"/>
</dbReference>
<dbReference type="RefSeq" id="WP_006001991.1">
    <property type="nucleotide sequence ID" value="NZ_AAEW02000016.1"/>
</dbReference>
<evidence type="ECO:0000256" key="4">
    <source>
        <dbReference type="ARBA" id="ARBA00004496"/>
    </source>
</evidence>
<comment type="caution">
    <text evidence="18">The sequence shown here is derived from an EMBL/GenBank/DDBJ whole genome shotgun (WGS) entry which is preliminary data.</text>
</comment>
<dbReference type="GO" id="GO:0005737">
    <property type="term" value="C:cytoplasm"/>
    <property type="evidence" value="ECO:0007669"/>
    <property type="project" value="UniProtKB-SubCell"/>
</dbReference>
<keyword evidence="19" id="KW-1185">Reference proteome</keyword>
<dbReference type="InterPro" id="IPR024567">
    <property type="entry name" value="RNase_HII/HIII_dom"/>
</dbReference>
<evidence type="ECO:0000256" key="11">
    <source>
        <dbReference type="ARBA" id="ARBA00022759"/>
    </source>
</evidence>
<keyword evidence="13 14" id="KW-0464">Manganese</keyword>
<keyword evidence="10 14" id="KW-0479">Metal-binding</keyword>
<dbReference type="FunFam" id="3.30.420.10:FF:000006">
    <property type="entry name" value="Ribonuclease HII"/>
    <property type="match status" value="1"/>
</dbReference>
<dbReference type="PANTHER" id="PTHR10954:SF18">
    <property type="entry name" value="RIBONUCLEASE HII"/>
    <property type="match status" value="1"/>
</dbReference>
<dbReference type="EC" id="3.1.26.4" evidence="6 14"/>
<dbReference type="PROSITE" id="PS51975">
    <property type="entry name" value="RNASE_H_2"/>
    <property type="match status" value="1"/>
</dbReference>
<comment type="cofactor">
    <cofactor evidence="14 15">
        <name>Mn(2+)</name>
        <dbReference type="ChEBI" id="CHEBI:29035"/>
    </cofactor>
    <cofactor evidence="14 15">
        <name>Mg(2+)</name>
        <dbReference type="ChEBI" id="CHEBI:18420"/>
    </cofactor>
    <text evidence="14 15">Manganese or magnesium. Binds 1 divalent metal ion per monomer in the absence of substrate. May bind a second metal ion after substrate binding.</text>
</comment>
<evidence type="ECO:0000256" key="15">
    <source>
        <dbReference type="PROSITE-ProRule" id="PRU01319"/>
    </source>
</evidence>
<dbReference type="PANTHER" id="PTHR10954">
    <property type="entry name" value="RIBONUCLEASE H2 SUBUNIT A"/>
    <property type="match status" value="1"/>
</dbReference>
<dbReference type="Pfam" id="PF01351">
    <property type="entry name" value="RNase_HII"/>
    <property type="match status" value="1"/>
</dbReference>
<evidence type="ECO:0000256" key="8">
    <source>
        <dbReference type="ARBA" id="ARBA00022490"/>
    </source>
</evidence>
<evidence type="ECO:0000313" key="18">
    <source>
        <dbReference type="EMBL" id="EAT14895.1"/>
    </source>
</evidence>
<evidence type="ECO:0000256" key="1">
    <source>
        <dbReference type="ARBA" id="ARBA00000077"/>
    </source>
</evidence>
<comment type="cofactor">
    <cofactor evidence="2">
        <name>Mg(2+)</name>
        <dbReference type="ChEBI" id="CHEBI:18420"/>
    </cofactor>
</comment>
<evidence type="ECO:0000256" key="12">
    <source>
        <dbReference type="ARBA" id="ARBA00022801"/>
    </source>
</evidence>
<protein>
    <recommendedName>
        <fullName evidence="7 14">Ribonuclease HII</fullName>
        <shortName evidence="14">RNase HII</shortName>
        <ecNumber evidence="6 14">3.1.26.4</ecNumber>
    </recommendedName>
</protein>
<reference evidence="18" key="2">
    <citation type="submission" date="2006-05" db="EMBL/GenBank/DDBJ databases">
        <title>Sequencing of the draft genome and assembly of Desulfuromonas acetoxidans DSM 684.</title>
        <authorList>
            <consortium name="US DOE Joint Genome Institute (JGI-PGF)"/>
            <person name="Copeland A."/>
            <person name="Lucas S."/>
            <person name="Lapidus A."/>
            <person name="Barry K."/>
            <person name="Detter J.C."/>
            <person name="Glavina del Rio T."/>
            <person name="Hammon N."/>
            <person name="Israni S."/>
            <person name="Dalin E."/>
            <person name="Tice H."/>
            <person name="Bruce D."/>
            <person name="Pitluck S."/>
            <person name="Richardson P."/>
        </authorList>
    </citation>
    <scope>NUCLEOTIDE SEQUENCE [LARGE SCALE GENOMIC DNA]</scope>
    <source>
        <strain evidence="18">DSM 684</strain>
    </source>
</reference>
<evidence type="ECO:0000256" key="6">
    <source>
        <dbReference type="ARBA" id="ARBA00012180"/>
    </source>
</evidence>
<organism evidence="18 19">
    <name type="scientific">Desulfuromonas acetoxidans (strain DSM 684 / 11070)</name>
    <dbReference type="NCBI Taxonomy" id="281689"/>
    <lineage>
        <taxon>Bacteria</taxon>
        <taxon>Pseudomonadati</taxon>
        <taxon>Thermodesulfobacteriota</taxon>
        <taxon>Desulfuromonadia</taxon>
        <taxon>Desulfuromonadales</taxon>
        <taxon>Desulfuromonadaceae</taxon>
        <taxon>Desulfuromonas</taxon>
    </lineage>
</organism>
<evidence type="ECO:0000256" key="16">
    <source>
        <dbReference type="RuleBase" id="RU003515"/>
    </source>
</evidence>
<dbReference type="HAMAP" id="MF_00052_B">
    <property type="entry name" value="RNase_HII_B"/>
    <property type="match status" value="1"/>
</dbReference>
<dbReference type="Proteomes" id="UP000005695">
    <property type="component" value="Unassembled WGS sequence"/>
</dbReference>
<comment type="subcellular location">
    <subcellularLocation>
        <location evidence="4 14">Cytoplasm</location>
    </subcellularLocation>
</comment>
<dbReference type="NCBIfam" id="NF000594">
    <property type="entry name" value="PRK00015.1-1"/>
    <property type="match status" value="1"/>
</dbReference>
<feature type="domain" description="RNase H type-2" evidence="17">
    <location>
        <begin position="26"/>
        <end position="210"/>
    </location>
</feature>
<evidence type="ECO:0000313" key="19">
    <source>
        <dbReference type="Proteomes" id="UP000005695"/>
    </source>
</evidence>
<dbReference type="GO" id="GO:0043137">
    <property type="term" value="P:DNA replication, removal of RNA primer"/>
    <property type="evidence" value="ECO:0007669"/>
    <property type="project" value="TreeGrafter"/>
</dbReference>
<dbReference type="CDD" id="cd07182">
    <property type="entry name" value="RNase_HII_bacteria_HII_like"/>
    <property type="match status" value="1"/>
</dbReference>
<evidence type="ECO:0000256" key="2">
    <source>
        <dbReference type="ARBA" id="ARBA00001946"/>
    </source>
</evidence>
<evidence type="ECO:0000256" key="5">
    <source>
        <dbReference type="ARBA" id="ARBA00007383"/>
    </source>
</evidence>
<dbReference type="GO" id="GO:0006298">
    <property type="term" value="P:mismatch repair"/>
    <property type="evidence" value="ECO:0007669"/>
    <property type="project" value="TreeGrafter"/>
</dbReference>
<evidence type="ECO:0000256" key="10">
    <source>
        <dbReference type="ARBA" id="ARBA00022723"/>
    </source>
</evidence>
<keyword evidence="12 14" id="KW-0378">Hydrolase</keyword>
<proteinExistence type="inferred from homology"/>
<feature type="binding site" evidence="14 15">
    <location>
        <position position="124"/>
    </location>
    <ligand>
        <name>a divalent metal cation</name>
        <dbReference type="ChEBI" id="CHEBI:60240"/>
    </ligand>
</feature>
<keyword evidence="9 14" id="KW-0540">Nuclease</keyword>
<gene>
    <name evidence="14" type="primary">rnhB</name>
    <name evidence="18" type="ORF">Dace_0904</name>
</gene>
<evidence type="ECO:0000256" key="7">
    <source>
        <dbReference type="ARBA" id="ARBA00019179"/>
    </source>
</evidence>
<dbReference type="NCBIfam" id="NF000595">
    <property type="entry name" value="PRK00015.1-3"/>
    <property type="match status" value="1"/>
</dbReference>
<evidence type="ECO:0000256" key="3">
    <source>
        <dbReference type="ARBA" id="ARBA00004065"/>
    </source>
</evidence>
<comment type="function">
    <text evidence="3 14 16">Endonuclease that specifically degrades the RNA of RNA-DNA hybrids.</text>
</comment>